<dbReference type="EMBL" id="JAEPRB010000085">
    <property type="protein sequence ID" value="KAG2222356.1"/>
    <property type="molecule type" value="Genomic_DNA"/>
</dbReference>
<accession>A0A8H7S449</accession>
<keyword evidence="3" id="KW-1185">Reference proteome</keyword>
<evidence type="ECO:0000313" key="2">
    <source>
        <dbReference type="EMBL" id="KAG2222356.1"/>
    </source>
</evidence>
<sequence length="104" mass="11939">MERLEQTVQSIYNVVDRIDKKFDLLISNQRQESFDNLMSEEQAAESLTRKDLRSEFVDQPRNEDGREEESASISTTRYSILLGSTSRSLQQAPEGESSRSTYGQ</sequence>
<comment type="caution">
    <text evidence="2">The sequence shown here is derived from an EMBL/GenBank/DDBJ whole genome shotgun (WGS) entry which is preliminary data.</text>
</comment>
<feature type="region of interest" description="Disordered" evidence="1">
    <location>
        <begin position="34"/>
        <end position="104"/>
    </location>
</feature>
<feature type="compositionally biased region" description="Polar residues" evidence="1">
    <location>
        <begin position="71"/>
        <end position="91"/>
    </location>
</feature>
<evidence type="ECO:0000313" key="3">
    <source>
        <dbReference type="Proteomes" id="UP000646827"/>
    </source>
</evidence>
<organism evidence="2 3">
    <name type="scientific">Circinella minor</name>
    <dbReference type="NCBI Taxonomy" id="1195481"/>
    <lineage>
        <taxon>Eukaryota</taxon>
        <taxon>Fungi</taxon>
        <taxon>Fungi incertae sedis</taxon>
        <taxon>Mucoromycota</taxon>
        <taxon>Mucoromycotina</taxon>
        <taxon>Mucoromycetes</taxon>
        <taxon>Mucorales</taxon>
        <taxon>Lichtheimiaceae</taxon>
        <taxon>Circinella</taxon>
    </lineage>
</organism>
<dbReference type="Proteomes" id="UP000646827">
    <property type="component" value="Unassembled WGS sequence"/>
</dbReference>
<name>A0A8H7S449_9FUNG</name>
<feature type="compositionally biased region" description="Basic and acidic residues" evidence="1">
    <location>
        <begin position="47"/>
        <end position="64"/>
    </location>
</feature>
<dbReference type="AlphaFoldDB" id="A0A8H7S449"/>
<evidence type="ECO:0000256" key="1">
    <source>
        <dbReference type="SAM" id="MobiDB-lite"/>
    </source>
</evidence>
<proteinExistence type="predicted"/>
<reference evidence="2 3" key="1">
    <citation type="submission" date="2020-12" db="EMBL/GenBank/DDBJ databases">
        <title>Metabolic potential, ecology and presence of endohyphal bacteria is reflected in genomic diversity of Mucoromycotina.</title>
        <authorList>
            <person name="Muszewska A."/>
            <person name="Okrasinska A."/>
            <person name="Steczkiewicz K."/>
            <person name="Drgas O."/>
            <person name="Orlowska M."/>
            <person name="Perlinska-Lenart U."/>
            <person name="Aleksandrzak-Piekarczyk T."/>
            <person name="Szatraj K."/>
            <person name="Zielenkiewicz U."/>
            <person name="Pilsyk S."/>
            <person name="Malc E."/>
            <person name="Mieczkowski P."/>
            <person name="Kruszewska J.S."/>
            <person name="Biernat P."/>
            <person name="Pawlowska J."/>
        </authorList>
    </citation>
    <scope>NUCLEOTIDE SEQUENCE [LARGE SCALE GENOMIC DNA]</scope>
    <source>
        <strain evidence="2 3">CBS 142.35</strain>
    </source>
</reference>
<gene>
    <name evidence="2" type="ORF">INT45_009829</name>
</gene>
<protein>
    <submittedName>
        <fullName evidence="2">Uncharacterized protein</fullName>
    </submittedName>
</protein>